<dbReference type="Proteomes" id="UP000199494">
    <property type="component" value="Unassembled WGS sequence"/>
</dbReference>
<dbReference type="AlphaFoldDB" id="A0A1G6K6Y3"/>
<evidence type="ECO:0000313" key="3">
    <source>
        <dbReference type="Proteomes" id="UP000199494"/>
    </source>
</evidence>
<protein>
    <submittedName>
        <fullName evidence="2">Uncharacterized conserved protein</fullName>
    </submittedName>
</protein>
<organism evidence="2 3">
    <name type="scientific">Prauserella marina</name>
    <dbReference type="NCBI Taxonomy" id="530584"/>
    <lineage>
        <taxon>Bacteria</taxon>
        <taxon>Bacillati</taxon>
        <taxon>Actinomycetota</taxon>
        <taxon>Actinomycetes</taxon>
        <taxon>Pseudonocardiales</taxon>
        <taxon>Pseudonocardiaceae</taxon>
        <taxon>Prauserella</taxon>
    </lineage>
</organism>
<sequence length="131" mass="14120">MPQLVEAWSRFGVSSGIVVAVKYVLLICDDETVSPSMEEIAADPAYRAYEAEVERRGGTLGGARLRPVASATTVRVRDGETLVSDGPFAETKDFVGGIDILECADLDEAIALAALHPYARHGCVEVRPVWE</sequence>
<evidence type="ECO:0000256" key="1">
    <source>
        <dbReference type="ARBA" id="ARBA00007689"/>
    </source>
</evidence>
<reference evidence="2 3" key="1">
    <citation type="submission" date="2016-10" db="EMBL/GenBank/DDBJ databases">
        <authorList>
            <person name="de Groot N.N."/>
        </authorList>
    </citation>
    <scope>NUCLEOTIDE SEQUENCE [LARGE SCALE GENOMIC DNA]</scope>
    <source>
        <strain evidence="2 3">CGMCC 4.5506</strain>
    </source>
</reference>
<dbReference type="Pfam" id="PF03795">
    <property type="entry name" value="YCII"/>
    <property type="match status" value="1"/>
</dbReference>
<evidence type="ECO:0000313" key="2">
    <source>
        <dbReference type="EMBL" id="SDC26822.1"/>
    </source>
</evidence>
<dbReference type="STRING" id="530584.SAMN05421630_1011061"/>
<dbReference type="Gene3D" id="3.30.70.1060">
    <property type="entry name" value="Dimeric alpha+beta barrel"/>
    <property type="match status" value="1"/>
</dbReference>
<proteinExistence type="inferred from homology"/>
<name>A0A1G6K6Y3_9PSEU</name>
<dbReference type="InterPro" id="IPR005545">
    <property type="entry name" value="YCII"/>
</dbReference>
<dbReference type="InterPro" id="IPR011008">
    <property type="entry name" value="Dimeric_a/b-barrel"/>
</dbReference>
<keyword evidence="3" id="KW-1185">Reference proteome</keyword>
<gene>
    <name evidence="2" type="ORF">SAMN05421630_1011061</name>
</gene>
<dbReference type="PANTHER" id="PTHR35174">
    <property type="entry name" value="BLL7171 PROTEIN-RELATED"/>
    <property type="match status" value="1"/>
</dbReference>
<dbReference type="EMBL" id="FMZE01000001">
    <property type="protein sequence ID" value="SDC26822.1"/>
    <property type="molecule type" value="Genomic_DNA"/>
</dbReference>
<comment type="similarity">
    <text evidence="1">Belongs to the YciI family.</text>
</comment>
<dbReference type="PANTHER" id="PTHR35174:SF3">
    <property type="entry name" value="BLL7171 PROTEIN"/>
    <property type="match status" value="1"/>
</dbReference>
<dbReference type="SUPFAM" id="SSF54909">
    <property type="entry name" value="Dimeric alpha+beta barrel"/>
    <property type="match status" value="1"/>
</dbReference>
<accession>A0A1G6K6Y3</accession>